<dbReference type="RefSeq" id="WP_337711512.1">
    <property type="nucleotide sequence ID" value="NZ_JBBEGL010000001.1"/>
</dbReference>
<dbReference type="EMBL" id="JBBEGL010000001">
    <property type="protein sequence ID" value="MEJ2885015.1"/>
    <property type="molecule type" value="Genomic_DNA"/>
</dbReference>
<evidence type="ECO:0000313" key="1">
    <source>
        <dbReference type="EMBL" id="MEJ2885015.1"/>
    </source>
</evidence>
<evidence type="ECO:0000313" key="2">
    <source>
        <dbReference type="Proteomes" id="UP001370100"/>
    </source>
</evidence>
<reference evidence="1 2" key="1">
    <citation type="submission" date="2024-03" db="EMBL/GenBank/DDBJ databases">
        <title>Actinomycetospora sp. OC33-EN06, a novel actinomycete isolated from wild orchid (Aerides multiflora).</title>
        <authorList>
            <person name="Suriyachadkun C."/>
        </authorList>
    </citation>
    <scope>NUCLEOTIDE SEQUENCE [LARGE SCALE GENOMIC DNA]</scope>
    <source>
        <strain evidence="1 2">OC33-EN06</strain>
    </source>
</reference>
<accession>A0ABU8MZ50</accession>
<keyword evidence="2" id="KW-1185">Reference proteome</keyword>
<name>A0ABU8MZ50_9PSEU</name>
<proteinExistence type="predicted"/>
<dbReference type="Proteomes" id="UP001370100">
    <property type="component" value="Unassembled WGS sequence"/>
</dbReference>
<protein>
    <submittedName>
        <fullName evidence="1">Uncharacterized protein</fullName>
    </submittedName>
</protein>
<gene>
    <name evidence="1" type="ORF">WCD41_01025</name>
</gene>
<organism evidence="1 2">
    <name type="scientific">Actinomycetospora aeridis</name>
    <dbReference type="NCBI Taxonomy" id="3129231"/>
    <lineage>
        <taxon>Bacteria</taxon>
        <taxon>Bacillati</taxon>
        <taxon>Actinomycetota</taxon>
        <taxon>Actinomycetes</taxon>
        <taxon>Pseudonocardiales</taxon>
        <taxon>Pseudonocardiaceae</taxon>
        <taxon>Actinomycetospora</taxon>
    </lineage>
</organism>
<comment type="caution">
    <text evidence="1">The sequence shown here is derived from an EMBL/GenBank/DDBJ whole genome shotgun (WGS) entry which is preliminary data.</text>
</comment>
<sequence>MDDREADRQALVARYRELVDHELPAAAARGRWVIRNDHCFGRVLLDDAVGACWYDVLDRRAGAAHRQLDDDRLAHAVAQGERMLAEGDPLVRALDARSLAWRGKAPKREPGRCAGGTGCEHRM</sequence>